<protein>
    <recommendedName>
        <fullName evidence="1">2EXR domain-containing protein</fullName>
    </recommendedName>
</protein>
<dbReference type="EMBL" id="KZ613780">
    <property type="protein sequence ID" value="PMD63448.1"/>
    <property type="molecule type" value="Genomic_DNA"/>
</dbReference>
<feature type="domain" description="2EXR" evidence="1">
    <location>
        <begin position="30"/>
        <end position="128"/>
    </location>
</feature>
<accession>A0A2J6TKD6</accession>
<organism evidence="2 3">
    <name type="scientific">Hyaloscypha bicolor E</name>
    <dbReference type="NCBI Taxonomy" id="1095630"/>
    <lineage>
        <taxon>Eukaryota</taxon>
        <taxon>Fungi</taxon>
        <taxon>Dikarya</taxon>
        <taxon>Ascomycota</taxon>
        <taxon>Pezizomycotina</taxon>
        <taxon>Leotiomycetes</taxon>
        <taxon>Helotiales</taxon>
        <taxon>Hyaloscyphaceae</taxon>
        <taxon>Hyaloscypha</taxon>
        <taxon>Hyaloscypha bicolor</taxon>
    </lineage>
</organism>
<dbReference type="GeneID" id="36596423"/>
<name>A0A2J6TKD6_9HELO</name>
<evidence type="ECO:0000313" key="2">
    <source>
        <dbReference type="EMBL" id="PMD63448.1"/>
    </source>
</evidence>
<keyword evidence="3" id="KW-1185">Reference proteome</keyword>
<reference evidence="2 3" key="1">
    <citation type="submission" date="2016-04" db="EMBL/GenBank/DDBJ databases">
        <title>A degradative enzymes factory behind the ericoid mycorrhizal symbiosis.</title>
        <authorList>
            <consortium name="DOE Joint Genome Institute"/>
            <person name="Martino E."/>
            <person name="Morin E."/>
            <person name="Grelet G."/>
            <person name="Kuo A."/>
            <person name="Kohler A."/>
            <person name="Daghino S."/>
            <person name="Barry K."/>
            <person name="Choi C."/>
            <person name="Cichocki N."/>
            <person name="Clum A."/>
            <person name="Copeland A."/>
            <person name="Hainaut M."/>
            <person name="Haridas S."/>
            <person name="Labutti K."/>
            <person name="Lindquist E."/>
            <person name="Lipzen A."/>
            <person name="Khouja H.-R."/>
            <person name="Murat C."/>
            <person name="Ohm R."/>
            <person name="Olson A."/>
            <person name="Spatafora J."/>
            <person name="Veneault-Fourrey C."/>
            <person name="Henrissat B."/>
            <person name="Grigoriev I."/>
            <person name="Martin F."/>
            <person name="Perotto S."/>
        </authorList>
    </citation>
    <scope>NUCLEOTIDE SEQUENCE [LARGE SCALE GENOMIC DNA]</scope>
    <source>
        <strain evidence="2 3">E</strain>
    </source>
</reference>
<dbReference type="OrthoDB" id="3555378at2759"/>
<dbReference type="Pfam" id="PF20150">
    <property type="entry name" value="2EXR"/>
    <property type="match status" value="1"/>
</dbReference>
<proteinExistence type="predicted"/>
<gene>
    <name evidence="2" type="ORF">K444DRAFT_715156</name>
</gene>
<evidence type="ECO:0000313" key="3">
    <source>
        <dbReference type="Proteomes" id="UP000235371"/>
    </source>
</evidence>
<dbReference type="RefSeq" id="XP_024740352.1">
    <property type="nucleotide sequence ID" value="XM_024888347.1"/>
</dbReference>
<dbReference type="InterPro" id="IPR045518">
    <property type="entry name" value="2EXR"/>
</dbReference>
<dbReference type="Proteomes" id="UP000235371">
    <property type="component" value="Unassembled WGS sequence"/>
</dbReference>
<evidence type="ECO:0000259" key="1">
    <source>
        <dbReference type="Pfam" id="PF20150"/>
    </source>
</evidence>
<sequence>MTDDRTNSTTMNTHEQAIDPTALNRPLTEFTVFPTLPPELRQKIFKDALPSGSRGYRVLKVYGTIIMSGRRRSSSAKESKSKPEPNPKAYIEFTLERNSDEHTLKDLALSRSCTESRAVFLTRSPYTLIAKREGLIRFAKDDIIHFIFEAISKFFARMDLMFLSKFEGVGVLGLVWDTGLYYRFEENSAERFIDAALNIREEVHALLKGALHWADDDLPEVHILNSEGERVERSQ</sequence>
<dbReference type="AlphaFoldDB" id="A0A2J6TKD6"/>
<dbReference type="InParanoid" id="A0A2J6TKD6"/>